<feature type="compositionally biased region" description="Low complexity" evidence="1">
    <location>
        <begin position="164"/>
        <end position="191"/>
    </location>
</feature>
<protein>
    <submittedName>
        <fullName evidence="2">Uncharacterized protein</fullName>
    </submittedName>
</protein>
<name>A0A1E2V830_9GAMM</name>
<dbReference type="OrthoDB" id="5348860at2"/>
<dbReference type="AlphaFoldDB" id="A0A1E2V830"/>
<gene>
    <name evidence="2" type="ORF">BFW38_05755</name>
</gene>
<sequence length="221" mass="25132">MKTLRTLPKPRLNGTSKLIVCGALVALLSGCGGQDTQPQQAPDVTERFTGILPCKDCSGLRQDLVLKRDADTLDPTEFLLNEERIDAPGGERTRSSWGEWEILQARSRGNRAIYHLIPERGEERYFERYKNGLQPINARGRALAPMGPLDSPLLLTERGREQLKSQTQVSQKQQQEAQQQAKKQAEQQQEAVRQRARSEAKDEAYRHARPRTDESRWGWDD</sequence>
<dbReference type="InterPro" id="IPR007298">
    <property type="entry name" value="Cu-R_lipoprotein_NlpE"/>
</dbReference>
<comment type="caution">
    <text evidence="2">The sequence shown here is derived from an EMBL/GenBank/DDBJ whole genome shotgun (WGS) entry which is preliminary data.</text>
</comment>
<dbReference type="RefSeq" id="WP_068997519.1">
    <property type="nucleotide sequence ID" value="NZ_MDTQ01000001.1"/>
</dbReference>
<reference evidence="2 3" key="1">
    <citation type="submission" date="2016-08" db="EMBL/GenBank/DDBJ databases">
        <authorList>
            <person name="Seilhamer J.J."/>
        </authorList>
    </citation>
    <scope>NUCLEOTIDE SEQUENCE [LARGE SCALE GENOMIC DNA]</scope>
    <source>
        <strain evidence="2 3">PH27A</strain>
    </source>
</reference>
<evidence type="ECO:0000256" key="1">
    <source>
        <dbReference type="SAM" id="MobiDB-lite"/>
    </source>
</evidence>
<accession>A0A1E2V830</accession>
<keyword evidence="3" id="KW-1185">Reference proteome</keyword>
<feature type="compositionally biased region" description="Basic and acidic residues" evidence="1">
    <location>
        <begin position="192"/>
        <end position="221"/>
    </location>
</feature>
<evidence type="ECO:0000313" key="2">
    <source>
        <dbReference type="EMBL" id="ODC03124.1"/>
    </source>
</evidence>
<dbReference type="PROSITE" id="PS51257">
    <property type="entry name" value="PROKAR_LIPOPROTEIN"/>
    <property type="match status" value="1"/>
</dbReference>
<dbReference type="Pfam" id="PF04170">
    <property type="entry name" value="NlpE"/>
    <property type="match status" value="1"/>
</dbReference>
<dbReference type="Gene3D" id="2.40.128.640">
    <property type="match status" value="1"/>
</dbReference>
<evidence type="ECO:0000313" key="3">
    <source>
        <dbReference type="Proteomes" id="UP000094291"/>
    </source>
</evidence>
<proteinExistence type="predicted"/>
<dbReference type="EMBL" id="MDTQ01000001">
    <property type="protein sequence ID" value="ODC03124.1"/>
    <property type="molecule type" value="Genomic_DNA"/>
</dbReference>
<feature type="region of interest" description="Disordered" evidence="1">
    <location>
        <begin position="161"/>
        <end position="221"/>
    </location>
</feature>
<organism evidence="2 3">
    <name type="scientific">Terasakiispira papahanaumokuakeensis</name>
    <dbReference type="NCBI Taxonomy" id="197479"/>
    <lineage>
        <taxon>Bacteria</taxon>
        <taxon>Pseudomonadati</taxon>
        <taxon>Pseudomonadota</taxon>
        <taxon>Gammaproteobacteria</taxon>
        <taxon>Oceanospirillales</taxon>
        <taxon>Terasakiispira</taxon>
    </lineage>
</organism>
<dbReference type="Proteomes" id="UP000094291">
    <property type="component" value="Unassembled WGS sequence"/>
</dbReference>